<evidence type="ECO:0000256" key="2">
    <source>
        <dbReference type="SAM" id="Phobius"/>
    </source>
</evidence>
<reference evidence="4 5" key="1">
    <citation type="submission" date="2018-08" db="EMBL/GenBank/DDBJ databases">
        <title>Genomic Encyclopedia of Archaeal and Bacterial Type Strains, Phase II (KMG-II): from individual species to whole genera.</title>
        <authorList>
            <person name="Goeker M."/>
        </authorList>
    </citation>
    <scope>NUCLEOTIDE SEQUENCE [LARGE SCALE GENOMIC DNA]</scope>
    <source>
        <strain evidence="4 5">DSM 2261</strain>
    </source>
</reference>
<feature type="transmembrane region" description="Helical" evidence="2">
    <location>
        <begin position="91"/>
        <end position="109"/>
    </location>
</feature>
<dbReference type="PANTHER" id="PTHR46333:SF2">
    <property type="entry name" value="CYTOKINESIS PROTEIN 3"/>
    <property type="match status" value="1"/>
</dbReference>
<feature type="compositionally biased region" description="Pro residues" evidence="1">
    <location>
        <begin position="179"/>
        <end position="202"/>
    </location>
</feature>
<evidence type="ECO:0000256" key="1">
    <source>
        <dbReference type="SAM" id="MobiDB-lite"/>
    </source>
</evidence>
<protein>
    <submittedName>
        <fullName evidence="4">Transglutaminase superfamily protein</fullName>
    </submittedName>
</protein>
<proteinExistence type="predicted"/>
<feature type="region of interest" description="Disordered" evidence="1">
    <location>
        <begin position="167"/>
        <end position="267"/>
    </location>
</feature>
<keyword evidence="5" id="KW-1185">Reference proteome</keyword>
<sequence length="570" mass="63514">MRPPPRRPAGPGPLSWLLILGVLGVALVLPLLGAWAASTLAIHHGAPSRWAAAAGLGLSLGLPLAWELLSLPRRQARGVRPKRWLRLRTRLLLRMWTVNLAFLVGALLLSPRGVFTALSTRGDWMLPAAGPPQVETARRLLFAAADGVEWAYVLATDNPYRDQLIAIAPPTPGQQRPSPQEPPPPAVRPPAEPTVTEQPPPSVTAETQEPEDEGESDVFLSWKSEPRPPEPVRAEPVEPERKVPEDPMGRAGRVPSTPLKAGGTVSYPLPVQLHPRVVSVPRDEERDLVTVAKYLVRDEKDPFQRIKALHDYVANRVEYDVPAYRSRTFPPQTPEAVFQNRRAVCAGYANLLAAMGQAVGEEIVTLTGDVPTPTENWEFEGHAWNAVRIEGAWYLMDVTWDAGYVNGDVFTRHYKTEYLFTPPQEFLRRHLPEEPAWQLLEKPLERGEAMRQARVYTQERYAHLIDPQKPRTERPTREKPVWEGIRILAPSRPGTEVRGRFIVELDNPRGLPAEVSIVNLQDSSQESCPPEYRGTRYACTVLSRGSYRIQVFAGAQTSSQLMAQLEVSGT</sequence>
<feature type="compositionally biased region" description="Basic and acidic residues" evidence="1">
    <location>
        <begin position="224"/>
        <end position="248"/>
    </location>
</feature>
<name>A0ABX9K9R1_9BACT</name>
<dbReference type="InterPro" id="IPR052557">
    <property type="entry name" value="CAP/Cytokinesis_protein"/>
</dbReference>
<evidence type="ECO:0000259" key="3">
    <source>
        <dbReference type="SMART" id="SM00460"/>
    </source>
</evidence>
<dbReference type="InterPro" id="IPR038765">
    <property type="entry name" value="Papain-like_cys_pep_sf"/>
</dbReference>
<dbReference type="Pfam" id="PF01841">
    <property type="entry name" value="Transglut_core"/>
    <property type="match status" value="1"/>
</dbReference>
<evidence type="ECO:0000313" key="5">
    <source>
        <dbReference type="Proteomes" id="UP000256345"/>
    </source>
</evidence>
<dbReference type="SMART" id="SM00460">
    <property type="entry name" value="TGc"/>
    <property type="match status" value="1"/>
</dbReference>
<organism evidence="4 5">
    <name type="scientific">Archangium gephyra</name>
    <dbReference type="NCBI Taxonomy" id="48"/>
    <lineage>
        <taxon>Bacteria</taxon>
        <taxon>Pseudomonadati</taxon>
        <taxon>Myxococcota</taxon>
        <taxon>Myxococcia</taxon>
        <taxon>Myxococcales</taxon>
        <taxon>Cystobacterineae</taxon>
        <taxon>Archangiaceae</taxon>
        <taxon>Archangium</taxon>
    </lineage>
</organism>
<keyword evidence="2" id="KW-1133">Transmembrane helix</keyword>
<keyword evidence="2" id="KW-0812">Transmembrane</keyword>
<dbReference type="SUPFAM" id="SSF54001">
    <property type="entry name" value="Cysteine proteinases"/>
    <property type="match status" value="1"/>
</dbReference>
<keyword evidence="2" id="KW-0472">Membrane</keyword>
<feature type="domain" description="Transglutaminase-like" evidence="3">
    <location>
        <begin position="337"/>
        <end position="400"/>
    </location>
</feature>
<evidence type="ECO:0000313" key="4">
    <source>
        <dbReference type="EMBL" id="REG36385.1"/>
    </source>
</evidence>
<comment type="caution">
    <text evidence="4">The sequence shown here is derived from an EMBL/GenBank/DDBJ whole genome shotgun (WGS) entry which is preliminary data.</text>
</comment>
<gene>
    <name evidence="4" type="ORF">ATI61_102762</name>
</gene>
<dbReference type="EMBL" id="QUMU01000002">
    <property type="protein sequence ID" value="REG36385.1"/>
    <property type="molecule type" value="Genomic_DNA"/>
</dbReference>
<accession>A0ABX9K9R1</accession>
<feature type="transmembrane region" description="Helical" evidence="2">
    <location>
        <begin position="52"/>
        <end position="71"/>
    </location>
</feature>
<dbReference type="Proteomes" id="UP000256345">
    <property type="component" value="Unassembled WGS sequence"/>
</dbReference>
<dbReference type="InterPro" id="IPR002931">
    <property type="entry name" value="Transglutaminase-like"/>
</dbReference>
<dbReference type="RefSeq" id="WP_147332767.1">
    <property type="nucleotide sequence ID" value="NZ_CP011509.1"/>
</dbReference>
<dbReference type="PANTHER" id="PTHR46333">
    <property type="entry name" value="CYTOKINESIS PROTEIN 3"/>
    <property type="match status" value="1"/>
</dbReference>
<dbReference type="Gene3D" id="3.10.620.30">
    <property type="match status" value="1"/>
</dbReference>